<reference evidence="1" key="1">
    <citation type="submission" date="2019-08" db="EMBL/GenBank/DDBJ databases">
        <authorList>
            <person name="Kucharzyk K."/>
            <person name="Murdoch R.W."/>
            <person name="Higgins S."/>
            <person name="Loffler F."/>
        </authorList>
    </citation>
    <scope>NUCLEOTIDE SEQUENCE</scope>
</reference>
<sequence length="74" mass="8465">MYAKLTDKNIERLKMPIKSNGMDIFTNDENIIIANGYKPVVYADMPSEDAVSHWEETDTSITQVWEVIQEGVTE</sequence>
<gene>
    <name evidence="1" type="ORF">SDC9_172465</name>
</gene>
<protein>
    <submittedName>
        <fullName evidence="1">Uncharacterized protein</fullName>
    </submittedName>
</protein>
<accession>A0A645GDT1</accession>
<name>A0A645GDT1_9ZZZZ</name>
<evidence type="ECO:0000313" key="1">
    <source>
        <dbReference type="EMBL" id="MPN25058.1"/>
    </source>
</evidence>
<dbReference type="EMBL" id="VSSQ01074100">
    <property type="protein sequence ID" value="MPN25058.1"/>
    <property type="molecule type" value="Genomic_DNA"/>
</dbReference>
<dbReference type="AlphaFoldDB" id="A0A645GDT1"/>
<comment type="caution">
    <text evidence="1">The sequence shown here is derived from an EMBL/GenBank/DDBJ whole genome shotgun (WGS) entry which is preliminary data.</text>
</comment>
<proteinExistence type="predicted"/>
<organism evidence="1">
    <name type="scientific">bioreactor metagenome</name>
    <dbReference type="NCBI Taxonomy" id="1076179"/>
    <lineage>
        <taxon>unclassified sequences</taxon>
        <taxon>metagenomes</taxon>
        <taxon>ecological metagenomes</taxon>
    </lineage>
</organism>